<evidence type="ECO:0000313" key="5">
    <source>
        <dbReference type="EMBL" id="CAJ1938879.1"/>
    </source>
</evidence>
<dbReference type="InterPro" id="IPR000608">
    <property type="entry name" value="UBC"/>
</dbReference>
<dbReference type="FunFam" id="3.10.110.10:FF:000133">
    <property type="entry name" value="Putative ubiquitin-conjugating enzyme E2 38"/>
    <property type="match status" value="1"/>
</dbReference>
<dbReference type="Gene3D" id="3.10.110.10">
    <property type="entry name" value="Ubiquitin Conjugating Enzyme"/>
    <property type="match status" value="1"/>
</dbReference>
<feature type="compositionally biased region" description="Acidic residues" evidence="3">
    <location>
        <begin position="123"/>
        <end position="146"/>
    </location>
</feature>
<dbReference type="EMBL" id="OY731400">
    <property type="protein sequence ID" value="CAJ1938879.1"/>
    <property type="molecule type" value="Genomic_DNA"/>
</dbReference>
<evidence type="ECO:0000256" key="3">
    <source>
        <dbReference type="SAM" id="MobiDB-lite"/>
    </source>
</evidence>
<protein>
    <recommendedName>
        <fullName evidence="4">UBC core domain-containing protein</fullName>
    </recommendedName>
</protein>
<feature type="compositionally biased region" description="Low complexity" evidence="3">
    <location>
        <begin position="103"/>
        <end position="122"/>
    </location>
</feature>
<dbReference type="SUPFAM" id="SSF54495">
    <property type="entry name" value="UBC-like"/>
    <property type="match status" value="1"/>
</dbReference>
<accession>A0AA86VHW6</accession>
<reference evidence="5" key="1">
    <citation type="submission" date="2023-10" db="EMBL/GenBank/DDBJ databases">
        <authorList>
            <person name="Domelevo Entfellner J.-B."/>
        </authorList>
    </citation>
    <scope>NUCLEOTIDE SEQUENCE</scope>
</reference>
<dbReference type="GO" id="GO:0061631">
    <property type="term" value="F:ubiquitin conjugating enzyme activity"/>
    <property type="evidence" value="ECO:0007669"/>
    <property type="project" value="TreeGrafter"/>
</dbReference>
<organism evidence="5 6">
    <name type="scientific">Sphenostylis stenocarpa</name>
    <dbReference type="NCBI Taxonomy" id="92480"/>
    <lineage>
        <taxon>Eukaryota</taxon>
        <taxon>Viridiplantae</taxon>
        <taxon>Streptophyta</taxon>
        <taxon>Embryophyta</taxon>
        <taxon>Tracheophyta</taxon>
        <taxon>Spermatophyta</taxon>
        <taxon>Magnoliopsida</taxon>
        <taxon>eudicotyledons</taxon>
        <taxon>Gunneridae</taxon>
        <taxon>Pentapetalae</taxon>
        <taxon>rosids</taxon>
        <taxon>fabids</taxon>
        <taxon>Fabales</taxon>
        <taxon>Fabaceae</taxon>
        <taxon>Papilionoideae</taxon>
        <taxon>50 kb inversion clade</taxon>
        <taxon>NPAAA clade</taxon>
        <taxon>indigoferoid/millettioid clade</taxon>
        <taxon>Phaseoleae</taxon>
        <taxon>Sphenostylis</taxon>
    </lineage>
</organism>
<dbReference type="SMART" id="SM00212">
    <property type="entry name" value="UBCc"/>
    <property type="match status" value="1"/>
</dbReference>
<keyword evidence="2" id="KW-0833">Ubl conjugation pathway</keyword>
<dbReference type="InterPro" id="IPR016135">
    <property type="entry name" value="UBQ-conjugating_enzyme/RWD"/>
</dbReference>
<feature type="domain" description="UBC core" evidence="4">
    <location>
        <begin position="251"/>
        <end position="411"/>
    </location>
</feature>
<dbReference type="Gramene" id="rna-AYBTSS11_LOCUS8839">
    <property type="protein sequence ID" value="CAJ1938879.1"/>
    <property type="gene ID" value="gene-AYBTSS11_LOCUS8839"/>
</dbReference>
<keyword evidence="1" id="KW-0808">Transferase</keyword>
<proteinExistence type="predicted"/>
<evidence type="ECO:0000256" key="2">
    <source>
        <dbReference type="ARBA" id="ARBA00022786"/>
    </source>
</evidence>
<evidence type="ECO:0000313" key="6">
    <source>
        <dbReference type="Proteomes" id="UP001189624"/>
    </source>
</evidence>
<dbReference type="CDD" id="cd23837">
    <property type="entry name" value="UBCc_UBE2O"/>
    <property type="match status" value="1"/>
</dbReference>
<dbReference type="PROSITE" id="PS50127">
    <property type="entry name" value="UBC_2"/>
    <property type="match status" value="1"/>
</dbReference>
<evidence type="ECO:0000259" key="4">
    <source>
        <dbReference type="PROSITE" id="PS50127"/>
    </source>
</evidence>
<dbReference type="PANTHER" id="PTHR46116:SF18">
    <property type="entry name" value="UBIQUITIN-CONJUGATING ENZYME E2 38 ISOFORM X1"/>
    <property type="match status" value="1"/>
</dbReference>
<feature type="region of interest" description="Disordered" evidence="3">
    <location>
        <begin position="64"/>
        <end position="146"/>
    </location>
</feature>
<name>A0AA86VHW6_9FABA</name>
<gene>
    <name evidence="5" type="ORF">AYBTSS11_LOCUS8839</name>
</gene>
<dbReference type="PANTHER" id="PTHR46116">
    <property type="entry name" value="(E3-INDEPENDENT) E2 UBIQUITIN-CONJUGATING ENZYME"/>
    <property type="match status" value="1"/>
</dbReference>
<sequence length="528" mass="58987">MLTAVLQFKFFYIKFVFFSSPSVSIHPFFGSVGEAFRLHLGGTSLSTRALWGFSSAFDSMDLHENTQNSGMKKRKPEQDALISDHGNSMSVGESSGCGDLCKSSTSGSPNSNNQNGSNSDISCQEDEDMIDDNDDANMIDDDADEDADYDFGYSDDIYEDDYLNMQDHFDSVNLPPGVEASLPWLKDISSSECKQSIAFARTECSSKGKVDETDDMVMQKFQQFKQFDTVDSFPDHHYAKEGTSESQKPKNWAKKVQEEWKILEENLPDTIFVRVSESKMELLRAVIIGPQGTPYHDGLFFFDCLFPSNYPAVPPKVHYHSGGLRLNPNLYQCGKVCLSLLGTWHGKNSENWIPEKSTMLQVLVSIQALILNEKPFFNEPGYISTYPGVEGQRRSKEYNENTFILSLKTMMYTLRKSPKPFEELVAGHFRSRAYFILTACKSYVEGAPVGSVVHHLGPSIGSTTADGQKEFESAVSRMMNTLIAFFTKNGSTDCDEFRSPEIYNLSSVATANLEVYKIESAGATLTQV</sequence>
<dbReference type="Proteomes" id="UP001189624">
    <property type="component" value="Chromosome 3"/>
</dbReference>
<keyword evidence="6" id="KW-1185">Reference proteome</keyword>
<evidence type="ECO:0000256" key="1">
    <source>
        <dbReference type="ARBA" id="ARBA00022679"/>
    </source>
</evidence>
<dbReference type="Pfam" id="PF00179">
    <property type="entry name" value="UQ_con"/>
    <property type="match status" value="1"/>
</dbReference>
<dbReference type="AlphaFoldDB" id="A0AA86VHW6"/>